<accession>A0A413T416</accession>
<dbReference type="InterPro" id="IPR023214">
    <property type="entry name" value="HAD_sf"/>
</dbReference>
<dbReference type="SFLD" id="SFLDG01129">
    <property type="entry name" value="C1.5:_HAD__Beta-PGM__Phosphata"/>
    <property type="match status" value="1"/>
</dbReference>
<dbReference type="Proteomes" id="UP000283855">
    <property type="component" value="Unassembled WGS sequence"/>
</dbReference>
<evidence type="ECO:0000313" key="1">
    <source>
        <dbReference type="EMBL" id="RHA78293.1"/>
    </source>
</evidence>
<proteinExistence type="predicted"/>
<dbReference type="Gene3D" id="1.10.150.240">
    <property type="entry name" value="Putative phosphatase, domain 2"/>
    <property type="match status" value="1"/>
</dbReference>
<dbReference type="Gene3D" id="3.40.50.1000">
    <property type="entry name" value="HAD superfamily/HAD-like"/>
    <property type="match status" value="1"/>
</dbReference>
<dbReference type="SUPFAM" id="SSF56784">
    <property type="entry name" value="HAD-like"/>
    <property type="match status" value="1"/>
</dbReference>
<dbReference type="InterPro" id="IPR006439">
    <property type="entry name" value="HAD-SF_hydro_IA"/>
</dbReference>
<dbReference type="NCBIfam" id="TIGR01509">
    <property type="entry name" value="HAD-SF-IA-v3"/>
    <property type="match status" value="1"/>
</dbReference>
<dbReference type="CDD" id="cd02603">
    <property type="entry name" value="HAD_sEH-N_like"/>
    <property type="match status" value="1"/>
</dbReference>
<sequence>MKQNIRHIIFDLGGVLLNLDVEGCTRAFEKAGLKDIRSVLTGTNEGGIFSEYERGEIGTPEFRDGIRQLASQSLTDDEIDRMWVNELLDIPQEKLDLLVSLRSKYDIYLLSNTNELHWQHVVESLLPQQNYRAEDLFKETFLSFRMKLAKPDPEIFREVLRQAGLKPEETLFIDDSAVNCQAAQSVGIQTEHYKPGNDLSLLFN</sequence>
<dbReference type="PANTHER" id="PTHR43611">
    <property type="entry name" value="ALPHA-D-GLUCOSE 1-PHOSPHATE PHOSPHATASE"/>
    <property type="match status" value="1"/>
</dbReference>
<protein>
    <submittedName>
        <fullName evidence="1">HAD family phosphatase</fullName>
    </submittedName>
</protein>
<dbReference type="SFLD" id="SFLDS00003">
    <property type="entry name" value="Haloacid_Dehalogenase"/>
    <property type="match status" value="1"/>
</dbReference>
<dbReference type="InterPro" id="IPR023198">
    <property type="entry name" value="PGP-like_dom2"/>
</dbReference>
<dbReference type="RefSeq" id="WP_118399926.1">
    <property type="nucleotide sequence ID" value="NZ_CABJGD010000003.1"/>
</dbReference>
<organism evidence="1 2">
    <name type="scientific">Phocaeicola coprophilus</name>
    <dbReference type="NCBI Taxonomy" id="387090"/>
    <lineage>
        <taxon>Bacteria</taxon>
        <taxon>Pseudomonadati</taxon>
        <taxon>Bacteroidota</taxon>
        <taxon>Bacteroidia</taxon>
        <taxon>Bacteroidales</taxon>
        <taxon>Bacteroidaceae</taxon>
        <taxon>Phocaeicola</taxon>
    </lineage>
</organism>
<reference evidence="1 2" key="1">
    <citation type="submission" date="2018-08" db="EMBL/GenBank/DDBJ databases">
        <title>A genome reference for cultivated species of the human gut microbiota.</title>
        <authorList>
            <person name="Zou Y."/>
            <person name="Xue W."/>
            <person name="Luo G."/>
        </authorList>
    </citation>
    <scope>NUCLEOTIDE SEQUENCE [LARGE SCALE GENOMIC DNA]</scope>
    <source>
        <strain evidence="1 2">AM42-38</strain>
    </source>
</reference>
<dbReference type="Pfam" id="PF00702">
    <property type="entry name" value="Hydrolase"/>
    <property type="match status" value="1"/>
</dbReference>
<evidence type="ECO:0000313" key="2">
    <source>
        <dbReference type="Proteomes" id="UP000283855"/>
    </source>
</evidence>
<dbReference type="PRINTS" id="PR00413">
    <property type="entry name" value="HADHALOGNASE"/>
</dbReference>
<dbReference type="AlphaFoldDB" id="A0A413T416"/>
<comment type="caution">
    <text evidence="1">The sequence shown here is derived from an EMBL/GenBank/DDBJ whole genome shotgun (WGS) entry which is preliminary data.</text>
</comment>
<gene>
    <name evidence="1" type="ORF">DW921_02265</name>
</gene>
<dbReference type="PANTHER" id="PTHR43611:SF3">
    <property type="entry name" value="FLAVIN MONONUCLEOTIDE HYDROLASE 1, CHLOROPLATIC"/>
    <property type="match status" value="1"/>
</dbReference>
<name>A0A413T416_9BACT</name>
<dbReference type="EMBL" id="QSFT01000003">
    <property type="protein sequence ID" value="RHA78293.1"/>
    <property type="molecule type" value="Genomic_DNA"/>
</dbReference>
<dbReference type="InterPro" id="IPR036412">
    <property type="entry name" value="HAD-like_sf"/>
</dbReference>